<feature type="region of interest" description="Disordered" evidence="1">
    <location>
        <begin position="72"/>
        <end position="129"/>
    </location>
</feature>
<protein>
    <submittedName>
        <fullName evidence="2">Uncharacterized protein</fullName>
    </submittedName>
</protein>
<gene>
    <name evidence="2" type="ORF">E1261_24305</name>
</gene>
<proteinExistence type="predicted"/>
<reference evidence="2 3" key="1">
    <citation type="submission" date="2019-03" db="EMBL/GenBank/DDBJ databases">
        <title>Draft genome sequences of novel Actinobacteria.</title>
        <authorList>
            <person name="Sahin N."/>
            <person name="Ay H."/>
            <person name="Saygin H."/>
        </authorList>
    </citation>
    <scope>NUCLEOTIDE SEQUENCE [LARGE SCALE GENOMIC DNA]</scope>
    <source>
        <strain evidence="2 3">JCM 30547</strain>
    </source>
</reference>
<name>A0A4V2XQC4_9ACTN</name>
<evidence type="ECO:0000313" key="2">
    <source>
        <dbReference type="EMBL" id="TDC25385.1"/>
    </source>
</evidence>
<comment type="caution">
    <text evidence="2">The sequence shown here is derived from an EMBL/GenBank/DDBJ whole genome shotgun (WGS) entry which is preliminary data.</text>
</comment>
<dbReference type="AlphaFoldDB" id="A0A4V2XQC4"/>
<dbReference type="Proteomes" id="UP000295075">
    <property type="component" value="Unassembled WGS sequence"/>
</dbReference>
<evidence type="ECO:0000256" key="1">
    <source>
        <dbReference type="SAM" id="MobiDB-lite"/>
    </source>
</evidence>
<dbReference type="EMBL" id="SMKA01000124">
    <property type="protein sequence ID" value="TDC25385.1"/>
    <property type="molecule type" value="Genomic_DNA"/>
</dbReference>
<evidence type="ECO:0000313" key="3">
    <source>
        <dbReference type="Proteomes" id="UP000295075"/>
    </source>
</evidence>
<accession>A0A4V2XQC4</accession>
<feature type="compositionally biased region" description="Polar residues" evidence="1">
    <location>
        <begin position="269"/>
        <end position="284"/>
    </location>
</feature>
<feature type="compositionally biased region" description="Basic and acidic residues" evidence="1">
    <location>
        <begin position="95"/>
        <end position="119"/>
    </location>
</feature>
<keyword evidence="3" id="KW-1185">Reference proteome</keyword>
<sequence>MYDDKTATDDRVTTLFHDTTADVEVDVAALVRGGIVRGRAKHRLHTAGTALAAAVGVAGIVGVALTVAPGPGSGGGSGIAPAGAPAPVPVTDTTAKPDQHESTKPDQPEKKPTAGKSDKPLPPPPATANIPVKAANLPGLFAQIYPGKVTQAEARTGRIIDDGKHGQLAHFLWKGYLTTVSFTAYEGPAAARCEETRQQVNGGGGAPMACTARADGSVLLSGHGQEPAVDGGGKANWASLFTKDSYEIFIQSYTYGRKGGPNLSPQPPLSQTQLKQAVTSQAWF</sequence>
<feature type="region of interest" description="Disordered" evidence="1">
    <location>
        <begin position="259"/>
        <end position="284"/>
    </location>
</feature>
<dbReference type="RefSeq" id="WP_132410255.1">
    <property type="nucleotide sequence ID" value="NZ_SMKA01000124.1"/>
</dbReference>
<dbReference type="OrthoDB" id="3686068at2"/>
<organism evidence="2 3">
    <name type="scientific">Kribbella albertanoniae</name>
    <dbReference type="NCBI Taxonomy" id="1266829"/>
    <lineage>
        <taxon>Bacteria</taxon>
        <taxon>Bacillati</taxon>
        <taxon>Actinomycetota</taxon>
        <taxon>Actinomycetes</taxon>
        <taxon>Propionibacteriales</taxon>
        <taxon>Kribbellaceae</taxon>
        <taxon>Kribbella</taxon>
    </lineage>
</organism>